<dbReference type="InParanoid" id="A0A0C3A8Y6"/>
<feature type="region of interest" description="Disordered" evidence="1">
    <location>
        <begin position="187"/>
        <end position="244"/>
    </location>
</feature>
<reference evidence="2 3" key="1">
    <citation type="submission" date="2014-04" db="EMBL/GenBank/DDBJ databases">
        <authorList>
            <consortium name="DOE Joint Genome Institute"/>
            <person name="Kuo A."/>
            <person name="Kohler A."/>
            <person name="Nagy L.G."/>
            <person name="Floudas D."/>
            <person name="Copeland A."/>
            <person name="Barry K.W."/>
            <person name="Cichocki N."/>
            <person name="Veneault-Fourrey C."/>
            <person name="LaButti K."/>
            <person name="Lindquist E.A."/>
            <person name="Lipzen A."/>
            <person name="Lundell T."/>
            <person name="Morin E."/>
            <person name="Murat C."/>
            <person name="Sun H."/>
            <person name="Tunlid A."/>
            <person name="Henrissat B."/>
            <person name="Grigoriev I.V."/>
            <person name="Hibbett D.S."/>
            <person name="Martin F."/>
            <person name="Nordberg H.P."/>
            <person name="Cantor M.N."/>
            <person name="Hua S.X."/>
        </authorList>
    </citation>
    <scope>NUCLEOTIDE SEQUENCE [LARGE SCALE GENOMIC DNA]</scope>
    <source>
        <strain evidence="2 3">Foug A</strain>
    </source>
</reference>
<gene>
    <name evidence="2" type="ORF">SCLCIDRAFT_25979</name>
</gene>
<dbReference type="HOGENOM" id="CLU_099554_0_0_1"/>
<name>A0A0C3A8Y6_9AGAM</name>
<dbReference type="EMBL" id="KN822053">
    <property type="protein sequence ID" value="KIM61347.1"/>
    <property type="molecule type" value="Genomic_DNA"/>
</dbReference>
<organism evidence="2 3">
    <name type="scientific">Scleroderma citrinum Foug A</name>
    <dbReference type="NCBI Taxonomy" id="1036808"/>
    <lineage>
        <taxon>Eukaryota</taxon>
        <taxon>Fungi</taxon>
        <taxon>Dikarya</taxon>
        <taxon>Basidiomycota</taxon>
        <taxon>Agaricomycotina</taxon>
        <taxon>Agaricomycetes</taxon>
        <taxon>Agaricomycetidae</taxon>
        <taxon>Boletales</taxon>
        <taxon>Sclerodermatineae</taxon>
        <taxon>Sclerodermataceae</taxon>
        <taxon>Scleroderma</taxon>
    </lineage>
</organism>
<sequence length="244" mass="27939">MLMDAVYIWLEKYAKNEVSLFLVKQKIKLELAAVGMVYREDLWRNILECMVVLPTGWQEVYFTAPSQVPPLVEDVRAWWFIQVWVSGVSNLQAIDTMEVVFRSRFIHVEWMAILSPMIKVWQSDEGGSKTRAFFKKLLTDCNLSLPPLPSQECCFLVHDLLPLGQDNNHFRWGSGVIDLTGLKDTNETAKAGPSKMLQKQKRDADDDNDGDNVEVRSLKVLQKQRMVTRQRGSTKAGPLKVPQK</sequence>
<accession>A0A0C3A8Y6</accession>
<dbReference type="AlphaFoldDB" id="A0A0C3A8Y6"/>
<dbReference type="Proteomes" id="UP000053989">
    <property type="component" value="Unassembled WGS sequence"/>
</dbReference>
<evidence type="ECO:0000256" key="1">
    <source>
        <dbReference type="SAM" id="MobiDB-lite"/>
    </source>
</evidence>
<proteinExistence type="predicted"/>
<keyword evidence="3" id="KW-1185">Reference proteome</keyword>
<evidence type="ECO:0000313" key="3">
    <source>
        <dbReference type="Proteomes" id="UP000053989"/>
    </source>
</evidence>
<dbReference type="OrthoDB" id="2689470at2759"/>
<evidence type="ECO:0000313" key="2">
    <source>
        <dbReference type="EMBL" id="KIM61347.1"/>
    </source>
</evidence>
<reference evidence="3" key="2">
    <citation type="submission" date="2015-01" db="EMBL/GenBank/DDBJ databases">
        <title>Evolutionary Origins and Diversification of the Mycorrhizal Mutualists.</title>
        <authorList>
            <consortium name="DOE Joint Genome Institute"/>
            <consortium name="Mycorrhizal Genomics Consortium"/>
            <person name="Kohler A."/>
            <person name="Kuo A."/>
            <person name="Nagy L.G."/>
            <person name="Floudas D."/>
            <person name="Copeland A."/>
            <person name="Barry K.W."/>
            <person name="Cichocki N."/>
            <person name="Veneault-Fourrey C."/>
            <person name="LaButti K."/>
            <person name="Lindquist E.A."/>
            <person name="Lipzen A."/>
            <person name="Lundell T."/>
            <person name="Morin E."/>
            <person name="Murat C."/>
            <person name="Riley R."/>
            <person name="Ohm R."/>
            <person name="Sun H."/>
            <person name="Tunlid A."/>
            <person name="Henrissat B."/>
            <person name="Grigoriev I.V."/>
            <person name="Hibbett D.S."/>
            <person name="Martin F."/>
        </authorList>
    </citation>
    <scope>NUCLEOTIDE SEQUENCE [LARGE SCALE GENOMIC DNA]</scope>
    <source>
        <strain evidence="3">Foug A</strain>
    </source>
</reference>
<protein>
    <submittedName>
        <fullName evidence="2">Uncharacterized protein</fullName>
    </submittedName>
</protein>